<dbReference type="AlphaFoldDB" id="A0A0S4IW01"/>
<reference evidence="2" key="1">
    <citation type="submission" date="2015-09" db="EMBL/GenBank/DDBJ databases">
        <authorList>
            <consortium name="Pathogen Informatics"/>
        </authorList>
    </citation>
    <scope>NUCLEOTIDE SEQUENCE [LARGE SCALE GENOMIC DNA]</scope>
    <source>
        <strain evidence="2">Lake Konstanz</strain>
    </source>
</reference>
<name>A0A0S4IW01_BODSA</name>
<protein>
    <recommendedName>
        <fullName evidence="3">IMS import disulfide relay-system CHCH-CHCH-like Cx9C domain-containing protein</fullName>
    </recommendedName>
</protein>
<proteinExistence type="predicted"/>
<dbReference type="OMA" id="CPNESKR"/>
<accession>A0A0S4IW01</accession>
<evidence type="ECO:0008006" key="3">
    <source>
        <dbReference type="Google" id="ProtNLM"/>
    </source>
</evidence>
<evidence type="ECO:0000313" key="2">
    <source>
        <dbReference type="Proteomes" id="UP000051952"/>
    </source>
</evidence>
<organism evidence="1 2">
    <name type="scientific">Bodo saltans</name>
    <name type="common">Flagellated protozoan</name>
    <dbReference type="NCBI Taxonomy" id="75058"/>
    <lineage>
        <taxon>Eukaryota</taxon>
        <taxon>Discoba</taxon>
        <taxon>Euglenozoa</taxon>
        <taxon>Kinetoplastea</taxon>
        <taxon>Metakinetoplastina</taxon>
        <taxon>Eubodonida</taxon>
        <taxon>Bodonidae</taxon>
        <taxon>Bodo</taxon>
    </lineage>
</organism>
<keyword evidence="2" id="KW-1185">Reference proteome</keyword>
<gene>
    <name evidence="1" type="ORF">BSAL_76160</name>
</gene>
<evidence type="ECO:0000313" key="1">
    <source>
        <dbReference type="EMBL" id="CUG23490.1"/>
    </source>
</evidence>
<dbReference type="EMBL" id="CYKH01000711">
    <property type="protein sequence ID" value="CUG23490.1"/>
    <property type="molecule type" value="Genomic_DNA"/>
</dbReference>
<dbReference type="Proteomes" id="UP000051952">
    <property type="component" value="Unassembled WGS sequence"/>
</dbReference>
<dbReference type="OrthoDB" id="3821113at2759"/>
<dbReference type="VEuPathDB" id="TriTrypDB:BSAL_76160"/>
<sequence>MVVEGNFYVAETVIRRELKSKFGQALTKCPTESATYAKCIDARQVNRTMERGCCDEERKALRKCVDKHTKPQLPL</sequence>